<organism evidence="2 3">
    <name type="scientific">Sporolactobacillus kofuensis</name>
    <dbReference type="NCBI Taxonomy" id="269672"/>
    <lineage>
        <taxon>Bacteria</taxon>
        <taxon>Bacillati</taxon>
        <taxon>Bacillota</taxon>
        <taxon>Bacilli</taxon>
        <taxon>Bacillales</taxon>
        <taxon>Sporolactobacillaceae</taxon>
        <taxon>Sporolactobacillus</taxon>
    </lineage>
</organism>
<keyword evidence="1" id="KW-1133">Transmembrane helix</keyword>
<proteinExistence type="predicted"/>
<dbReference type="RefSeq" id="WP_253053801.1">
    <property type="nucleotide sequence ID" value="NZ_JAMXWN010000005.1"/>
</dbReference>
<protein>
    <submittedName>
        <fullName evidence="2">Tfp pilus assembly protein FimT/FimU</fullName>
    </submittedName>
</protein>
<evidence type="ECO:0000313" key="3">
    <source>
        <dbReference type="Proteomes" id="UP001596267"/>
    </source>
</evidence>
<feature type="transmembrane region" description="Helical" evidence="1">
    <location>
        <begin position="13"/>
        <end position="32"/>
    </location>
</feature>
<accession>A0ABW1WBK2</accession>
<dbReference type="Proteomes" id="UP001596267">
    <property type="component" value="Unassembled WGS sequence"/>
</dbReference>
<dbReference type="EMBL" id="JBHSTQ010000001">
    <property type="protein sequence ID" value="MFC6385061.1"/>
    <property type="molecule type" value="Genomic_DNA"/>
</dbReference>
<name>A0ABW1WBK2_9BACL</name>
<keyword evidence="1" id="KW-0472">Membrane</keyword>
<reference evidence="3" key="1">
    <citation type="journal article" date="2019" name="Int. J. Syst. Evol. Microbiol.">
        <title>The Global Catalogue of Microorganisms (GCM) 10K type strain sequencing project: providing services to taxonomists for standard genome sequencing and annotation.</title>
        <authorList>
            <consortium name="The Broad Institute Genomics Platform"/>
            <consortium name="The Broad Institute Genome Sequencing Center for Infectious Disease"/>
            <person name="Wu L."/>
            <person name="Ma J."/>
        </authorList>
    </citation>
    <scope>NUCLEOTIDE SEQUENCE [LARGE SCALE GENOMIC DNA]</scope>
    <source>
        <strain evidence="3">CCUG 42001</strain>
    </source>
</reference>
<keyword evidence="3" id="KW-1185">Reference proteome</keyword>
<evidence type="ECO:0000256" key="1">
    <source>
        <dbReference type="SAM" id="Phobius"/>
    </source>
</evidence>
<sequence length="172" mass="19109">MITNSKGVTMVELLAVVVIATICLTLIFGIWLSGDQSAKRTMTENDLQADAHLVQVRITRAFYDQQDRPFSVNIDNGNVILTLTNSDSSTRDETISDPDLFYIKEEDADTQPQSILNGNNKEIGKKITVDYVIKMRNSSNEADIGGPSFHLDTTLNYPWTDDEESGSSDSQK</sequence>
<comment type="caution">
    <text evidence="2">The sequence shown here is derived from an EMBL/GenBank/DDBJ whole genome shotgun (WGS) entry which is preliminary data.</text>
</comment>
<keyword evidence="1" id="KW-0812">Transmembrane</keyword>
<evidence type="ECO:0000313" key="2">
    <source>
        <dbReference type="EMBL" id="MFC6385061.1"/>
    </source>
</evidence>
<gene>
    <name evidence="2" type="ORF">ACFP7A_00465</name>
</gene>